<gene>
    <name evidence="18" type="primary">LOC103515566</name>
</gene>
<evidence type="ECO:0000256" key="11">
    <source>
        <dbReference type="ARBA" id="ARBA00023292"/>
    </source>
</evidence>
<keyword evidence="4 14" id="KW-0812">Transmembrane</keyword>
<dbReference type="InterPro" id="IPR000859">
    <property type="entry name" value="CUB_dom"/>
</dbReference>
<feature type="disulfide bond" evidence="12">
    <location>
        <begin position="1002"/>
        <end position="1016"/>
    </location>
</feature>
<dbReference type="InterPro" id="IPR056863">
    <property type="entry name" value="LMN_ATRN_NET-like_EGF"/>
</dbReference>
<proteinExistence type="predicted"/>
<evidence type="ECO:0000256" key="8">
    <source>
        <dbReference type="ARBA" id="ARBA00023136"/>
    </source>
</evidence>
<dbReference type="Pfam" id="PF23106">
    <property type="entry name" value="EGF_Teneurin"/>
    <property type="match status" value="1"/>
</dbReference>
<dbReference type="Pfam" id="PF24973">
    <property type="entry name" value="EGF_LMN_ATRN"/>
    <property type="match status" value="1"/>
</dbReference>
<dbReference type="Gene3D" id="2.120.10.80">
    <property type="entry name" value="Kelch-type beta propeller"/>
    <property type="match status" value="2"/>
</dbReference>
<feature type="transmembrane region" description="Helical" evidence="14">
    <location>
        <begin position="1199"/>
        <end position="1220"/>
    </location>
</feature>
<name>A0A3Q0JAP7_DIACI</name>
<dbReference type="GeneID" id="103515566"/>
<evidence type="ECO:0000256" key="5">
    <source>
        <dbReference type="ARBA" id="ARBA00022729"/>
    </source>
</evidence>
<keyword evidence="11 12" id="KW-0424">Laminin EGF-like domain</keyword>
<dbReference type="Gene3D" id="2.10.25.10">
    <property type="entry name" value="Laminin"/>
    <property type="match status" value="3"/>
</dbReference>
<evidence type="ECO:0000259" key="16">
    <source>
        <dbReference type="PROSITE" id="PS50027"/>
    </source>
</evidence>
<keyword evidence="3" id="KW-0245">EGF-like domain</keyword>
<protein>
    <submittedName>
        <fullName evidence="18">Attractin</fullName>
    </submittedName>
</protein>
<feature type="transmembrane region" description="Helical" evidence="14">
    <location>
        <begin position="20"/>
        <end position="39"/>
    </location>
</feature>
<dbReference type="KEGG" id="dci:103515566"/>
<dbReference type="SMART" id="SM00423">
    <property type="entry name" value="PSI"/>
    <property type="match status" value="6"/>
</dbReference>
<evidence type="ECO:0000313" key="18">
    <source>
        <dbReference type="RefSeq" id="XP_026684028.1"/>
    </source>
</evidence>
<keyword evidence="7 14" id="KW-1133">Transmembrane helix</keyword>
<dbReference type="GO" id="GO:0005794">
    <property type="term" value="C:Golgi apparatus"/>
    <property type="evidence" value="ECO:0007669"/>
    <property type="project" value="TreeGrafter"/>
</dbReference>
<dbReference type="InterPro" id="IPR035914">
    <property type="entry name" value="Sperma_CUB_dom_sf"/>
</dbReference>
<dbReference type="PaxDb" id="121845-A0A3Q0JAP7"/>
<dbReference type="InterPro" id="IPR002165">
    <property type="entry name" value="Plexin_repeat"/>
</dbReference>
<dbReference type="InterPro" id="IPR000742">
    <property type="entry name" value="EGF"/>
</dbReference>
<dbReference type="Pfam" id="PF24981">
    <property type="entry name" value="Beta-prop_ATRN-LZTR1"/>
    <property type="match status" value="2"/>
</dbReference>
<evidence type="ECO:0000313" key="17">
    <source>
        <dbReference type="Proteomes" id="UP000079169"/>
    </source>
</evidence>
<comment type="caution">
    <text evidence="12">Lacks conserved residue(s) required for the propagation of feature annotation.</text>
</comment>
<organism evidence="17 18">
    <name type="scientific">Diaphorina citri</name>
    <name type="common">Asian citrus psyllid</name>
    <dbReference type="NCBI Taxonomy" id="121845"/>
    <lineage>
        <taxon>Eukaryota</taxon>
        <taxon>Metazoa</taxon>
        <taxon>Ecdysozoa</taxon>
        <taxon>Arthropoda</taxon>
        <taxon>Hexapoda</taxon>
        <taxon>Insecta</taxon>
        <taxon>Pterygota</taxon>
        <taxon>Neoptera</taxon>
        <taxon>Paraneoptera</taxon>
        <taxon>Hemiptera</taxon>
        <taxon>Sternorrhyncha</taxon>
        <taxon>Psylloidea</taxon>
        <taxon>Psyllidae</taxon>
        <taxon>Diaphorininae</taxon>
        <taxon>Diaphorina</taxon>
    </lineage>
</organism>
<dbReference type="InterPro" id="IPR015915">
    <property type="entry name" value="Kelch-typ_b-propeller"/>
</dbReference>
<feature type="compositionally biased region" description="Polar residues" evidence="13">
    <location>
        <begin position="1257"/>
        <end position="1269"/>
    </location>
</feature>
<dbReference type="SUPFAM" id="SSF57196">
    <property type="entry name" value="EGF/Laminin"/>
    <property type="match status" value="1"/>
</dbReference>
<feature type="domain" description="Laminin EGF-like" evidence="16">
    <location>
        <begin position="972"/>
        <end position="1018"/>
    </location>
</feature>
<evidence type="ECO:0000256" key="13">
    <source>
        <dbReference type="SAM" id="MobiDB-lite"/>
    </source>
</evidence>
<accession>A0A3Q0JAP7</accession>
<dbReference type="SUPFAM" id="SSF117281">
    <property type="entry name" value="Kelch motif"/>
    <property type="match status" value="2"/>
</dbReference>
<feature type="region of interest" description="Disordered" evidence="13">
    <location>
        <begin position="1257"/>
        <end position="1285"/>
    </location>
</feature>
<evidence type="ECO:0000256" key="6">
    <source>
        <dbReference type="ARBA" id="ARBA00022737"/>
    </source>
</evidence>
<evidence type="ECO:0000256" key="7">
    <source>
        <dbReference type="ARBA" id="ARBA00022989"/>
    </source>
</evidence>
<dbReference type="PROSITE" id="PS50027">
    <property type="entry name" value="EGF_LAM_2"/>
    <property type="match status" value="1"/>
</dbReference>
<dbReference type="Proteomes" id="UP000079169">
    <property type="component" value="Unplaced"/>
</dbReference>
<dbReference type="PANTHER" id="PTHR46376">
    <property type="entry name" value="LEUCINE-ZIPPER-LIKE TRANSCRIPTIONAL REGULATOR 1"/>
    <property type="match status" value="1"/>
</dbReference>
<dbReference type="PANTHER" id="PTHR46376:SF2">
    <property type="entry name" value="DISTRACTED, ISOFORM B"/>
    <property type="match status" value="1"/>
</dbReference>
<dbReference type="Pfam" id="PF01437">
    <property type="entry name" value="PSI"/>
    <property type="match status" value="1"/>
</dbReference>
<dbReference type="GO" id="GO:0048731">
    <property type="term" value="P:system development"/>
    <property type="evidence" value="ECO:0007669"/>
    <property type="project" value="UniProtKB-ARBA"/>
</dbReference>
<dbReference type="InterPro" id="IPR051568">
    <property type="entry name" value="LZTR1/Attractin"/>
</dbReference>
<evidence type="ECO:0000256" key="14">
    <source>
        <dbReference type="SAM" id="Phobius"/>
    </source>
</evidence>
<keyword evidence="17" id="KW-1185">Reference proteome</keyword>
<comment type="subcellular location">
    <subcellularLocation>
        <location evidence="1">Membrane</location>
        <topology evidence="1">Single-pass membrane protein</topology>
    </subcellularLocation>
</comment>
<dbReference type="SMART" id="SM00180">
    <property type="entry name" value="EGF_Lam"/>
    <property type="match status" value="2"/>
</dbReference>
<dbReference type="Gene3D" id="2.60.120.290">
    <property type="entry name" value="Spermadhesin, CUB domain"/>
    <property type="match status" value="1"/>
</dbReference>
<dbReference type="SUPFAM" id="SSF49854">
    <property type="entry name" value="Spermadhesin, CUB domain"/>
    <property type="match status" value="1"/>
</dbReference>
<dbReference type="InterPro" id="IPR016201">
    <property type="entry name" value="PSI"/>
</dbReference>
<dbReference type="SMART" id="SM00181">
    <property type="entry name" value="EGF"/>
    <property type="match status" value="4"/>
</dbReference>
<dbReference type="FunFam" id="2.10.25.10:FF:000188">
    <property type="entry name" value="Laminin subunit gamma 2"/>
    <property type="match status" value="1"/>
</dbReference>
<keyword evidence="9 12" id="KW-1015">Disulfide bond</keyword>
<dbReference type="FunFam" id="2.60.120.290:FF:000046">
    <property type="entry name" value="Attractin-like protein 1"/>
    <property type="match status" value="1"/>
</dbReference>
<dbReference type="STRING" id="121845.A0A3Q0JAP7"/>
<dbReference type="SMART" id="SM00612">
    <property type="entry name" value="Kelch"/>
    <property type="match status" value="1"/>
</dbReference>
<dbReference type="PROSITE" id="PS01248">
    <property type="entry name" value="EGF_LAM_1"/>
    <property type="match status" value="1"/>
</dbReference>
<dbReference type="CDD" id="cd00055">
    <property type="entry name" value="EGF_Lam"/>
    <property type="match status" value="2"/>
</dbReference>
<dbReference type="Pfam" id="PF00053">
    <property type="entry name" value="EGF_laminin"/>
    <property type="match status" value="1"/>
</dbReference>
<evidence type="ECO:0000256" key="12">
    <source>
        <dbReference type="PROSITE-ProRule" id="PRU00460"/>
    </source>
</evidence>
<dbReference type="GO" id="GO:0048513">
    <property type="term" value="P:animal organ development"/>
    <property type="evidence" value="ECO:0007669"/>
    <property type="project" value="UniProtKB-ARBA"/>
</dbReference>
<keyword evidence="8 14" id="KW-0472">Membrane</keyword>
<evidence type="ECO:0000256" key="1">
    <source>
        <dbReference type="ARBA" id="ARBA00004167"/>
    </source>
</evidence>
<keyword evidence="5" id="KW-0732">Signal</keyword>
<dbReference type="SMART" id="SM00042">
    <property type="entry name" value="CUB"/>
    <property type="match status" value="1"/>
</dbReference>
<dbReference type="PROSITE" id="PS00022">
    <property type="entry name" value="EGF_1"/>
    <property type="match status" value="1"/>
</dbReference>
<dbReference type="InterPro" id="IPR056737">
    <property type="entry name" value="Beta-prop_ATRN-MKLN-like"/>
</dbReference>
<dbReference type="InterPro" id="IPR006652">
    <property type="entry name" value="Kelch_1"/>
</dbReference>
<dbReference type="Pfam" id="PF00431">
    <property type="entry name" value="CUB"/>
    <property type="match status" value="1"/>
</dbReference>
<dbReference type="GO" id="GO:0005604">
    <property type="term" value="C:basement membrane"/>
    <property type="evidence" value="ECO:0007669"/>
    <property type="project" value="UniProtKB-ARBA"/>
</dbReference>
<reference evidence="18" key="1">
    <citation type="submission" date="2025-08" db="UniProtKB">
        <authorList>
            <consortium name="RefSeq"/>
        </authorList>
    </citation>
    <scope>IDENTIFICATION</scope>
</reference>
<dbReference type="GO" id="GO:0016020">
    <property type="term" value="C:membrane"/>
    <property type="evidence" value="ECO:0007669"/>
    <property type="project" value="UniProtKB-SubCell"/>
</dbReference>
<dbReference type="RefSeq" id="XP_026684028.1">
    <property type="nucleotide sequence ID" value="XM_026828227.1"/>
</dbReference>
<dbReference type="InterPro" id="IPR002049">
    <property type="entry name" value="LE_dom"/>
</dbReference>
<keyword evidence="10" id="KW-0325">Glycoprotein</keyword>
<keyword evidence="6" id="KW-0677">Repeat</keyword>
<feature type="disulfide bond" evidence="12">
    <location>
        <begin position="990"/>
        <end position="999"/>
    </location>
</feature>
<evidence type="ECO:0000259" key="15">
    <source>
        <dbReference type="PROSITE" id="PS01180"/>
    </source>
</evidence>
<evidence type="ECO:0000256" key="2">
    <source>
        <dbReference type="ARBA" id="ARBA00022441"/>
    </source>
</evidence>
<dbReference type="PROSITE" id="PS01180">
    <property type="entry name" value="CUB"/>
    <property type="match status" value="1"/>
</dbReference>
<evidence type="ECO:0000256" key="3">
    <source>
        <dbReference type="ARBA" id="ARBA00022536"/>
    </source>
</evidence>
<dbReference type="CDD" id="cd00041">
    <property type="entry name" value="CUB"/>
    <property type="match status" value="1"/>
</dbReference>
<sequence length="1424" mass="157345">MTGRFLHLFFLFKSKFRRKVDLNIPVVLVIIYTLVFIVHCDSKLQEKNSIVCINGELVNGSCVCHDGWQGDSCQFCSGKVRLSDKSGIIIDGPGNYSIDVKCSWLIDASDTPNATIRLHFNSFATECGWDHLYIFDGDSVHAPLLGVFSGLMYEGDYSIHRVPEIVAHSGFALLHFYSDVAYNMSGFNISYSVNSCPSSKSDKPCSGQGVCIEGVCTCDAMYTGEACDVPICPNNCSYSNGVCKHEFHRCECMDKYKEMKQLFDACDVSKNAHSVACPSFDEYGHSSVLYGDKIYMYGGLKHETSPETGLTVHEVCNEVWAFDTSAKTWENITVKFEPPCQHSSPHNTSMCVQDIFGHSPDYGYLNTVQEYYFGRREWSIVTTNGYPVKGGYGHSAAYDPLSQCIYVFGGFISESSSGAALSNKFYKYHPDKRTWTLLMASPHSRFLHSATLLGGIMLVFGGNTHNDSASSSGAKCYSRDLMAYDVLCDDWFSASLSSVQLSGEYTPGSCNSFKSMTSCLSVRPGIKCIWDIPSEVCYDIHGYDYKLLTSDESSQYKKCPERPRSAVFTQTQLCSSLQDCVSCASTSFNCGWCPESNQCILAVSADQETYCKDGSRSLSRTEHCFHSHHESSKSDPNQWVCSQFHSCQACMSSPHCTWSYAGVCKSVINNTEVTEEPIVCPPTCSQLTSCMNCTNEECIWCHNEERCIDKNAYTATFPYAQCREWTTVQARCRTFPGPIKSAGHTATLVTSNNQIRMVVIFGHSPDYGYLNTVQEYYFGRREWSIVTTNGYPVKGGYGHSAAYDPLSQCIYVFGGFISESSSGAALKLIHCTWSYAGVCKSVINNTEVTEEPIVCPPTCSQLTSCMNCTNEECIWCHNEERCIDKNAYTATFPYAQCREWTTVQARCRTFPGKSACSYYKSCGECRDDPECGWCDDGSGTGLGVCMPGGNQGPYSTEQCLTASWYFTTCPACQCNGHATCAPNTNTCLPCANLTAGAHCERCQNGYYGSAVNGGKCHGEFDIVIIIIYYYYYFMPLTTSVPPPPLPPKKRKKGSGCGGAGDSPSPIALEPCTGNRAAVLSLLIRLPTGGNPYTPSGQSAGLALASALVSLGNNSTRKVSLVDPSGKGQDGATSPEKAIVTGQNCTSTLFKTRFLKSEHKFGVEDNITLTTFFVYVYDFKAPLWISISFSQYPKLNLQQFFITFSSCFLLLLLVAAILWKIKQKYDLYRRRQRLFVEMEQMASRPFASIVVEVERRNLSPSGGTAPLTTSVPPPPLPPKKRKKGSGCGGAGTAHVTGFSSRFRSGVIGQQLHTEMCDCNEQGQKCNPENGKCFCTTKGIIGDHCERCDTANHYLGDPMHHGSCFYDLTIDYQFTFNLSKREDQYYTQINFRNVPPKHDVDADFTIHCSVPSKMNITSSQHPDQCV</sequence>
<dbReference type="Pfam" id="PF24972">
    <property type="entry name" value="GBD_ATRN"/>
    <property type="match status" value="2"/>
</dbReference>
<evidence type="ECO:0000256" key="10">
    <source>
        <dbReference type="ARBA" id="ARBA00023180"/>
    </source>
</evidence>
<dbReference type="InterPro" id="IPR056732">
    <property type="entry name" value="GBD_ATRN"/>
</dbReference>
<evidence type="ECO:0000256" key="9">
    <source>
        <dbReference type="ARBA" id="ARBA00023157"/>
    </source>
</evidence>
<evidence type="ECO:0000256" key="4">
    <source>
        <dbReference type="ARBA" id="ARBA00022692"/>
    </source>
</evidence>
<feature type="domain" description="CUB" evidence="15">
    <location>
        <begin position="76"/>
        <end position="194"/>
    </location>
</feature>
<keyword evidence="2" id="KW-0880">Kelch repeat</keyword>